<dbReference type="EMBL" id="BPLF01000005">
    <property type="protein sequence ID" value="GIX65887.1"/>
    <property type="molecule type" value="Genomic_DNA"/>
</dbReference>
<reference evidence="4 5" key="1">
    <citation type="submission" date="2021-06" db="EMBL/GenBank/DDBJ databases">
        <title>Genome sequence of Babesia caballi.</title>
        <authorList>
            <person name="Yamagishi J."/>
            <person name="Kidaka T."/>
            <person name="Ochi A."/>
        </authorList>
    </citation>
    <scope>NUCLEOTIDE SEQUENCE [LARGE SCALE GENOMIC DNA]</scope>
    <source>
        <strain evidence="4">USDA-D6B2</strain>
    </source>
</reference>
<dbReference type="GeneID" id="94197368"/>
<name>A0AAV4M076_BABCB</name>
<evidence type="ECO:0000259" key="3">
    <source>
        <dbReference type="Pfam" id="PF01106"/>
    </source>
</evidence>
<proteinExistence type="inferred from homology"/>
<dbReference type="GO" id="GO:0016226">
    <property type="term" value="P:iron-sulfur cluster assembly"/>
    <property type="evidence" value="ECO:0007669"/>
    <property type="project" value="InterPro"/>
</dbReference>
<dbReference type="GO" id="GO:0051536">
    <property type="term" value="F:iron-sulfur cluster binding"/>
    <property type="evidence" value="ECO:0007669"/>
    <property type="project" value="InterPro"/>
</dbReference>
<dbReference type="InterPro" id="IPR001075">
    <property type="entry name" value="NIF_FeS_clus_asmbl_NifU_C"/>
</dbReference>
<dbReference type="SUPFAM" id="SSF117916">
    <property type="entry name" value="Fe-S cluster assembly (FSCA) domain-like"/>
    <property type="match status" value="1"/>
</dbReference>
<dbReference type="InterPro" id="IPR034904">
    <property type="entry name" value="FSCA_dom_sf"/>
</dbReference>
<dbReference type="RefSeq" id="XP_067717956.1">
    <property type="nucleotide sequence ID" value="XM_067861855.1"/>
</dbReference>
<sequence length="136" mass="14012">MFGWLVKLVAVSVAAKAATAFRVPVHGALAAGGRPLCVRAASDDGLFDISAENVEKVLDLVRPQLAADGGGVALAGVEDHQVAVRFSGACRACPHRTGTVKSVIESTLARFIRAKDGKQITVKLVDDDGSGCAATQ</sequence>
<feature type="domain" description="NIF system FeS cluster assembly NifU C-terminal" evidence="3">
    <location>
        <begin position="54"/>
        <end position="112"/>
    </location>
</feature>
<keyword evidence="5" id="KW-1185">Reference proteome</keyword>
<dbReference type="PANTHER" id="PTHR11178">
    <property type="entry name" value="IRON-SULFUR CLUSTER SCAFFOLD PROTEIN NFU-RELATED"/>
    <property type="match status" value="1"/>
</dbReference>
<keyword evidence="2" id="KW-0732">Signal</keyword>
<comment type="similarity">
    <text evidence="1">Belongs to the NifU family.</text>
</comment>
<comment type="caution">
    <text evidence="4">The sequence shown here is derived from an EMBL/GenBank/DDBJ whole genome shotgun (WGS) entry which is preliminary data.</text>
</comment>
<gene>
    <name evidence="4" type="ORF">BcabD6B2_53220</name>
</gene>
<evidence type="ECO:0000313" key="5">
    <source>
        <dbReference type="Proteomes" id="UP001497744"/>
    </source>
</evidence>
<accession>A0AAV4M076</accession>
<dbReference type="PANTHER" id="PTHR11178:SF25">
    <property type="entry name" value="NIFU-LIKE PROTEIN 3, CHLOROPLASTIC"/>
    <property type="match status" value="1"/>
</dbReference>
<organism evidence="4 5">
    <name type="scientific">Babesia caballi</name>
    <dbReference type="NCBI Taxonomy" id="5871"/>
    <lineage>
        <taxon>Eukaryota</taxon>
        <taxon>Sar</taxon>
        <taxon>Alveolata</taxon>
        <taxon>Apicomplexa</taxon>
        <taxon>Aconoidasida</taxon>
        <taxon>Piroplasmida</taxon>
        <taxon>Babesiidae</taxon>
        <taxon>Babesia</taxon>
    </lineage>
</organism>
<dbReference type="AlphaFoldDB" id="A0AAV4M076"/>
<dbReference type="Gene3D" id="3.30.300.130">
    <property type="entry name" value="Fe-S cluster assembly (FSCA)"/>
    <property type="match status" value="1"/>
</dbReference>
<evidence type="ECO:0000256" key="2">
    <source>
        <dbReference type="SAM" id="SignalP"/>
    </source>
</evidence>
<evidence type="ECO:0000313" key="4">
    <source>
        <dbReference type="EMBL" id="GIX65887.1"/>
    </source>
</evidence>
<feature type="signal peptide" evidence="2">
    <location>
        <begin position="1"/>
        <end position="20"/>
    </location>
</feature>
<evidence type="ECO:0000256" key="1">
    <source>
        <dbReference type="ARBA" id="ARBA00006420"/>
    </source>
</evidence>
<dbReference type="Pfam" id="PF01106">
    <property type="entry name" value="NifU"/>
    <property type="match status" value="1"/>
</dbReference>
<dbReference type="Proteomes" id="UP001497744">
    <property type="component" value="Unassembled WGS sequence"/>
</dbReference>
<feature type="chain" id="PRO_5043876075" evidence="2">
    <location>
        <begin position="21"/>
        <end position="136"/>
    </location>
</feature>
<protein>
    <submittedName>
        <fullName evidence="4">NifU-like scaffold protein, putative</fullName>
    </submittedName>
</protein>
<dbReference type="GO" id="GO:0005739">
    <property type="term" value="C:mitochondrion"/>
    <property type="evidence" value="ECO:0007669"/>
    <property type="project" value="TreeGrafter"/>
</dbReference>
<dbReference type="GO" id="GO:0005506">
    <property type="term" value="F:iron ion binding"/>
    <property type="evidence" value="ECO:0007669"/>
    <property type="project" value="InterPro"/>
</dbReference>